<dbReference type="PROSITE" id="PS00595">
    <property type="entry name" value="AA_TRANSFER_CLASS_5"/>
    <property type="match status" value="1"/>
</dbReference>
<comment type="caution">
    <text evidence="13">The sequence shown here is derived from an EMBL/GenBank/DDBJ whole genome shotgun (WGS) entry which is preliminary data.</text>
</comment>
<keyword evidence="14" id="KW-1185">Reference proteome</keyword>
<dbReference type="InterPro" id="IPR016454">
    <property type="entry name" value="Cysteine_dSase"/>
</dbReference>
<proteinExistence type="inferred from homology"/>
<gene>
    <name evidence="13" type="ORF">ACFQWG_03440</name>
</gene>
<evidence type="ECO:0000256" key="11">
    <source>
        <dbReference type="SAM" id="MobiDB-lite"/>
    </source>
</evidence>
<comment type="catalytic activity">
    <reaction evidence="9">
        <text>(sulfur carrier)-H + L-cysteine = (sulfur carrier)-SH + L-alanine</text>
        <dbReference type="Rhea" id="RHEA:43892"/>
        <dbReference type="Rhea" id="RHEA-COMP:14737"/>
        <dbReference type="Rhea" id="RHEA-COMP:14739"/>
        <dbReference type="ChEBI" id="CHEBI:29917"/>
        <dbReference type="ChEBI" id="CHEBI:35235"/>
        <dbReference type="ChEBI" id="CHEBI:57972"/>
        <dbReference type="ChEBI" id="CHEBI:64428"/>
        <dbReference type="EC" id="2.8.1.7"/>
    </reaction>
</comment>
<feature type="domain" description="Aminotransferase class V" evidence="12">
    <location>
        <begin position="7"/>
        <end position="377"/>
    </location>
</feature>
<evidence type="ECO:0000256" key="9">
    <source>
        <dbReference type="ARBA" id="ARBA00050776"/>
    </source>
</evidence>
<keyword evidence="5" id="KW-0479">Metal-binding</keyword>
<dbReference type="PANTHER" id="PTHR11601:SF34">
    <property type="entry name" value="CYSTEINE DESULFURASE"/>
    <property type="match status" value="1"/>
</dbReference>
<comment type="cofactor">
    <cofactor evidence="1 10">
        <name>pyridoxal 5'-phosphate</name>
        <dbReference type="ChEBI" id="CHEBI:597326"/>
    </cofactor>
</comment>
<evidence type="ECO:0000256" key="2">
    <source>
        <dbReference type="ARBA" id="ARBA00006490"/>
    </source>
</evidence>
<evidence type="ECO:0000259" key="12">
    <source>
        <dbReference type="Pfam" id="PF00266"/>
    </source>
</evidence>
<dbReference type="Pfam" id="PF00266">
    <property type="entry name" value="Aminotran_5"/>
    <property type="match status" value="1"/>
</dbReference>
<dbReference type="RefSeq" id="WP_380972133.1">
    <property type="nucleotide sequence ID" value="NZ_JBHTEF010000001.1"/>
</dbReference>
<dbReference type="Proteomes" id="UP001596527">
    <property type="component" value="Unassembled WGS sequence"/>
</dbReference>
<comment type="similarity">
    <text evidence="2">Belongs to the class-V pyridoxal-phosphate-dependent aminotransferase family. NifS/IscS subfamily.</text>
</comment>
<keyword evidence="8" id="KW-0411">Iron-sulfur</keyword>
<keyword evidence="6" id="KW-0663">Pyridoxal phosphate</keyword>
<dbReference type="InterPro" id="IPR015424">
    <property type="entry name" value="PyrdxlP-dep_Trfase"/>
</dbReference>
<dbReference type="SUPFAM" id="SSF53383">
    <property type="entry name" value="PLP-dependent transferases"/>
    <property type="match status" value="1"/>
</dbReference>
<name>A0ABW2SJH1_9ACTO</name>
<evidence type="ECO:0000256" key="3">
    <source>
        <dbReference type="ARBA" id="ARBA00012239"/>
    </source>
</evidence>
<organism evidence="13 14">
    <name type="scientific">Schaalia naturae</name>
    <dbReference type="NCBI Taxonomy" id="635203"/>
    <lineage>
        <taxon>Bacteria</taxon>
        <taxon>Bacillati</taxon>
        <taxon>Actinomycetota</taxon>
        <taxon>Actinomycetes</taxon>
        <taxon>Actinomycetales</taxon>
        <taxon>Actinomycetaceae</taxon>
        <taxon>Schaalia</taxon>
    </lineage>
</organism>
<protein>
    <recommendedName>
        <fullName evidence="3">cysteine desulfurase</fullName>
        <ecNumber evidence="3">2.8.1.7</ecNumber>
    </recommendedName>
</protein>
<dbReference type="Gene3D" id="1.10.260.50">
    <property type="match status" value="1"/>
</dbReference>
<evidence type="ECO:0000256" key="5">
    <source>
        <dbReference type="ARBA" id="ARBA00022723"/>
    </source>
</evidence>
<evidence type="ECO:0000256" key="10">
    <source>
        <dbReference type="RuleBase" id="RU004504"/>
    </source>
</evidence>
<dbReference type="InterPro" id="IPR000192">
    <property type="entry name" value="Aminotrans_V_dom"/>
</dbReference>
<dbReference type="PANTHER" id="PTHR11601">
    <property type="entry name" value="CYSTEINE DESULFURYLASE FAMILY MEMBER"/>
    <property type="match status" value="1"/>
</dbReference>
<dbReference type="InterPro" id="IPR015421">
    <property type="entry name" value="PyrdxlP-dep_Trfase_major"/>
</dbReference>
<evidence type="ECO:0000256" key="6">
    <source>
        <dbReference type="ARBA" id="ARBA00022898"/>
    </source>
</evidence>
<dbReference type="EC" id="2.8.1.7" evidence="3"/>
<reference evidence="14" key="1">
    <citation type="journal article" date="2019" name="Int. J. Syst. Evol. Microbiol.">
        <title>The Global Catalogue of Microorganisms (GCM) 10K type strain sequencing project: providing services to taxonomists for standard genome sequencing and annotation.</title>
        <authorList>
            <consortium name="The Broad Institute Genomics Platform"/>
            <consortium name="The Broad Institute Genome Sequencing Center for Infectious Disease"/>
            <person name="Wu L."/>
            <person name="Ma J."/>
        </authorList>
    </citation>
    <scope>NUCLEOTIDE SEQUENCE [LARGE SCALE GENOMIC DNA]</scope>
    <source>
        <strain evidence="14">CCUG 56698</strain>
    </source>
</reference>
<dbReference type="Gene3D" id="3.90.1150.10">
    <property type="entry name" value="Aspartate Aminotransferase, domain 1"/>
    <property type="match status" value="1"/>
</dbReference>
<evidence type="ECO:0000313" key="14">
    <source>
        <dbReference type="Proteomes" id="UP001596527"/>
    </source>
</evidence>
<feature type="compositionally biased region" description="Low complexity" evidence="11">
    <location>
        <begin position="406"/>
        <end position="421"/>
    </location>
</feature>
<dbReference type="InterPro" id="IPR015422">
    <property type="entry name" value="PyrdxlP-dep_Trfase_small"/>
</dbReference>
<dbReference type="InterPro" id="IPR020578">
    <property type="entry name" value="Aminotrans_V_PyrdxlP_BS"/>
</dbReference>
<accession>A0ABW2SJH1</accession>
<sequence length="421" mass="42178">MSPDTVHYLDHAATAPVRECALRAWVGATRALSAAPGNPSALHAGGRSARRLLEDARERIGAALGADRAEVILTSGATESDALAVAGGARGARARDPRRTRVLASALEHDAVGAQSAVLAPAGFEWTVLPVSALGVSVVDPAALAEAAPRLAVASLSMVSSEFGTLQPVAALTAALAGGDGSRPLVHTDAAQAVGVLDVDFHALGVDLMTVGGHKIGAPAGTGVLLARRGTPLVTDRPGGGQERGIRSGTPDVAGACALAAALEEAVAQREALRRHLTGLRARLLSGLPAGSRATLGPEAPCSPAIAHLSVDTAHPEAVLLAMDAAGVLVSAGSACHAGVTRPSAAVLALGRSERQALGVLRVSMGPTTSASDVDALLAALPQAIRAGQRLDVRDRASRPRRPEPRAGAPTAPATVGGARP</sequence>
<evidence type="ECO:0000256" key="8">
    <source>
        <dbReference type="ARBA" id="ARBA00023014"/>
    </source>
</evidence>
<dbReference type="PIRSF" id="PIRSF005572">
    <property type="entry name" value="NifS"/>
    <property type="match status" value="1"/>
</dbReference>
<keyword evidence="4" id="KW-0808">Transferase</keyword>
<dbReference type="EMBL" id="JBHTEF010000001">
    <property type="protein sequence ID" value="MFC7580277.1"/>
    <property type="molecule type" value="Genomic_DNA"/>
</dbReference>
<evidence type="ECO:0000256" key="7">
    <source>
        <dbReference type="ARBA" id="ARBA00023004"/>
    </source>
</evidence>
<feature type="region of interest" description="Disordered" evidence="11">
    <location>
        <begin position="389"/>
        <end position="421"/>
    </location>
</feature>
<evidence type="ECO:0000256" key="1">
    <source>
        <dbReference type="ARBA" id="ARBA00001933"/>
    </source>
</evidence>
<evidence type="ECO:0000313" key="13">
    <source>
        <dbReference type="EMBL" id="MFC7580277.1"/>
    </source>
</evidence>
<dbReference type="Gene3D" id="3.40.640.10">
    <property type="entry name" value="Type I PLP-dependent aspartate aminotransferase-like (Major domain)"/>
    <property type="match status" value="1"/>
</dbReference>
<feature type="compositionally biased region" description="Basic and acidic residues" evidence="11">
    <location>
        <begin position="389"/>
        <end position="405"/>
    </location>
</feature>
<evidence type="ECO:0000256" key="4">
    <source>
        <dbReference type="ARBA" id="ARBA00022679"/>
    </source>
</evidence>
<keyword evidence="7" id="KW-0408">Iron</keyword>